<dbReference type="Gene3D" id="3.30.450.60">
    <property type="match status" value="1"/>
</dbReference>
<reference evidence="1" key="2">
    <citation type="submission" date="2025-09" db="UniProtKB">
        <authorList>
            <consortium name="Ensembl"/>
        </authorList>
    </citation>
    <scope>IDENTIFICATION</scope>
</reference>
<organism evidence="1 2">
    <name type="scientific">Amphilophus citrinellus</name>
    <name type="common">Midas cichlid</name>
    <name type="synonym">Cichlasoma citrinellum</name>
    <dbReference type="NCBI Taxonomy" id="61819"/>
    <lineage>
        <taxon>Eukaryota</taxon>
        <taxon>Metazoa</taxon>
        <taxon>Chordata</taxon>
        <taxon>Craniata</taxon>
        <taxon>Vertebrata</taxon>
        <taxon>Euteleostomi</taxon>
        <taxon>Actinopterygii</taxon>
        <taxon>Neopterygii</taxon>
        <taxon>Teleostei</taxon>
        <taxon>Neoteleostei</taxon>
        <taxon>Acanthomorphata</taxon>
        <taxon>Ovalentaria</taxon>
        <taxon>Cichlomorphae</taxon>
        <taxon>Cichliformes</taxon>
        <taxon>Cichlidae</taxon>
        <taxon>New World cichlids</taxon>
        <taxon>Cichlasomatinae</taxon>
        <taxon>Heroini</taxon>
        <taxon>Amphilophus</taxon>
    </lineage>
</organism>
<dbReference type="STRING" id="61819.ENSACIP00000009006"/>
<sequence length="63" mass="7221">MIKAILIFNNHGKPRLIRFYQYFVRASVACGRTIRSHNSLAPPSHAGHQFGHTLLWDGIPFFN</sequence>
<keyword evidence="2" id="KW-1185">Reference proteome</keyword>
<reference evidence="1" key="1">
    <citation type="submission" date="2025-08" db="UniProtKB">
        <authorList>
            <consortium name="Ensembl"/>
        </authorList>
    </citation>
    <scope>IDENTIFICATION</scope>
</reference>
<accession>A0A3Q0REQ4</accession>
<proteinExistence type="predicted"/>
<dbReference type="SUPFAM" id="SSF64356">
    <property type="entry name" value="SNARE-like"/>
    <property type="match status" value="1"/>
</dbReference>
<protein>
    <recommendedName>
        <fullName evidence="3">AP complex mu/sigma subunit domain-containing protein</fullName>
    </recommendedName>
</protein>
<dbReference type="Ensembl" id="ENSACIT00000009277.1">
    <property type="protein sequence ID" value="ENSACIP00000009006.1"/>
    <property type="gene ID" value="ENSACIG00000007062.1"/>
</dbReference>
<name>A0A3Q0REQ4_AMPCI</name>
<evidence type="ECO:0000313" key="2">
    <source>
        <dbReference type="Proteomes" id="UP000261340"/>
    </source>
</evidence>
<dbReference type="InterPro" id="IPR011012">
    <property type="entry name" value="Longin-like_dom_sf"/>
</dbReference>
<evidence type="ECO:0000313" key="1">
    <source>
        <dbReference type="Ensembl" id="ENSACIP00000009006.1"/>
    </source>
</evidence>
<evidence type="ECO:0008006" key="3">
    <source>
        <dbReference type="Google" id="ProtNLM"/>
    </source>
</evidence>
<dbReference type="AlphaFoldDB" id="A0A3Q0REQ4"/>
<dbReference type="Proteomes" id="UP000261340">
    <property type="component" value="Unplaced"/>
</dbReference>